<organism evidence="3 4">
    <name type="scientific">Microbotryum silenes-dioicae</name>
    <dbReference type="NCBI Taxonomy" id="796604"/>
    <lineage>
        <taxon>Eukaryota</taxon>
        <taxon>Fungi</taxon>
        <taxon>Dikarya</taxon>
        <taxon>Basidiomycota</taxon>
        <taxon>Pucciniomycotina</taxon>
        <taxon>Microbotryomycetes</taxon>
        <taxon>Microbotryales</taxon>
        <taxon>Microbotryaceae</taxon>
        <taxon>Microbotryum</taxon>
    </lineage>
</organism>
<evidence type="ECO:0000313" key="3">
    <source>
        <dbReference type="EMBL" id="SGY93614.1"/>
    </source>
</evidence>
<evidence type="ECO:0000256" key="1">
    <source>
        <dbReference type="ARBA" id="ARBA00011047"/>
    </source>
</evidence>
<name>A0A2X0PG61_9BASI</name>
<dbReference type="GO" id="GO:0005737">
    <property type="term" value="C:cytoplasm"/>
    <property type="evidence" value="ECO:0007669"/>
    <property type="project" value="TreeGrafter"/>
</dbReference>
<reference evidence="3 4" key="1">
    <citation type="submission" date="2016-11" db="EMBL/GenBank/DDBJ databases">
        <authorList>
            <person name="Jaros S."/>
            <person name="Januszkiewicz K."/>
            <person name="Wedrychowicz H."/>
        </authorList>
    </citation>
    <scope>NUCLEOTIDE SEQUENCE [LARGE SCALE GENOMIC DNA]</scope>
</reference>
<evidence type="ECO:0000256" key="2">
    <source>
        <dbReference type="SAM" id="MobiDB-lite"/>
    </source>
</evidence>
<dbReference type="STRING" id="796604.A0A2X0PG61"/>
<feature type="compositionally biased region" description="Polar residues" evidence="2">
    <location>
        <begin position="84"/>
        <end position="96"/>
    </location>
</feature>
<sequence>MASTSSNPIPPEAGFPPLTKADVIACAFSSWYPTFRRHSPKATVIAPLSDEFIDYLQSDGVFLPEGSGPMGISELSDSEDGESANGTESSDDQSWQVSFPKLDSEIRDVLFKYDGAAFPKLNWSSPRDAAWMLPGQNLKCQNPADVYLLLKSSDFITHDLDHAFDLCVEHTPSTLSDSWAAPEEGLTEGAGALTLSDEDSDEKREGRRIRSRGTPSSYPFELVLKKWYDIPRSQEWRCFVRDKQLIAISQRDTNYYDFLQPDSVMEELEDQISDFFEKEIQPVFPSTNYVFDLYLTRAGDRFFILDFNPYSSTTDALLFTWSELNEIVIPTSDGSRTATLPEIRIVTSAAMSANQALPAFSHNRYPKDVVELSDGASIAEFAKEWAAKLEKGVLDGLKQDEDGRDEVEELAGR</sequence>
<comment type="similarity">
    <text evidence="1">Belongs to the CDC123 family.</text>
</comment>
<dbReference type="AlphaFoldDB" id="A0A2X0PG61"/>
<gene>
    <name evidence="3" type="primary">BQ5605_C037g11599</name>
    <name evidence="3" type="ORF">BQ5605_C037G11599</name>
</gene>
<protein>
    <submittedName>
        <fullName evidence="3">BQ5605_C037g11599 protein</fullName>
    </submittedName>
</protein>
<feature type="region of interest" description="Disordered" evidence="2">
    <location>
        <begin position="190"/>
        <end position="213"/>
    </location>
</feature>
<dbReference type="Proteomes" id="UP000249464">
    <property type="component" value="Unassembled WGS sequence"/>
</dbReference>
<dbReference type="PANTHER" id="PTHR15323">
    <property type="entry name" value="D123 PROTEIN"/>
    <property type="match status" value="1"/>
</dbReference>
<proteinExistence type="inferred from homology"/>
<dbReference type="PANTHER" id="PTHR15323:SF6">
    <property type="entry name" value="CELL DIVISION CYCLE PROTEIN 123 HOMOLOG"/>
    <property type="match status" value="1"/>
</dbReference>
<accession>A0A2X0PG61</accession>
<dbReference type="EMBL" id="FQNC01000062">
    <property type="protein sequence ID" value="SGY93614.1"/>
    <property type="molecule type" value="Genomic_DNA"/>
</dbReference>
<keyword evidence="4" id="KW-1185">Reference proteome</keyword>
<evidence type="ECO:0000313" key="4">
    <source>
        <dbReference type="Proteomes" id="UP000249464"/>
    </source>
</evidence>
<dbReference type="Pfam" id="PF07065">
    <property type="entry name" value="D123"/>
    <property type="match status" value="1"/>
</dbReference>
<dbReference type="InterPro" id="IPR009772">
    <property type="entry name" value="CDC123"/>
</dbReference>
<feature type="region of interest" description="Disordered" evidence="2">
    <location>
        <begin position="67"/>
        <end position="96"/>
    </location>
</feature>